<evidence type="ECO:0000313" key="2">
    <source>
        <dbReference type="Proteomes" id="UP001152049"/>
    </source>
</evidence>
<name>A0A9W8RLM0_9HYPO</name>
<gene>
    <name evidence="1" type="ORF">NW762_014305</name>
</gene>
<dbReference type="EMBL" id="JAOQAZ010000049">
    <property type="protein sequence ID" value="KAJ4244730.1"/>
    <property type="molecule type" value="Genomic_DNA"/>
</dbReference>
<organism evidence="1 2">
    <name type="scientific">Fusarium torreyae</name>
    <dbReference type="NCBI Taxonomy" id="1237075"/>
    <lineage>
        <taxon>Eukaryota</taxon>
        <taxon>Fungi</taxon>
        <taxon>Dikarya</taxon>
        <taxon>Ascomycota</taxon>
        <taxon>Pezizomycotina</taxon>
        <taxon>Sordariomycetes</taxon>
        <taxon>Hypocreomycetidae</taxon>
        <taxon>Hypocreales</taxon>
        <taxon>Nectriaceae</taxon>
        <taxon>Fusarium</taxon>
    </lineage>
</organism>
<comment type="caution">
    <text evidence="1">The sequence shown here is derived from an EMBL/GenBank/DDBJ whole genome shotgun (WGS) entry which is preliminary data.</text>
</comment>
<proteinExistence type="predicted"/>
<accession>A0A9W8RLM0</accession>
<sequence>MDTVNRCPAKPRRGMLVKREKHQGTLFVNATTVTTSIKASNGSRMSISGIKFISQEKPKARPQPKPITNGDLKAVQEGNHKRIAPKPWPNGRGTSIPYQTATDTWFNVSFAFELTEAWSEVNEIQNNFLPSPKGIVVPDWALHGLPAEISDEGKQCFHAYLFSCPIRQYPLEQLHIVAWQPLSMDQKRFERLMLQPLTLRCTLSMGALFLLVESGKKESAGLAMHSARLCSLVNRLLGQKHRTLDEALVLVQSVASLALLAGGSQRSLRDRYHASNYLQFISTSDLGSIAYLSARFLGRRCPSGDLRRRGPR</sequence>
<reference evidence="1" key="1">
    <citation type="submission" date="2022-09" db="EMBL/GenBank/DDBJ databases">
        <title>Fusarium specimens isolated from Avocado Roots.</title>
        <authorList>
            <person name="Stajich J."/>
            <person name="Roper C."/>
            <person name="Heimlech-Rivalta G."/>
        </authorList>
    </citation>
    <scope>NUCLEOTIDE SEQUENCE</scope>
    <source>
        <strain evidence="1">CF00136</strain>
    </source>
</reference>
<dbReference type="Proteomes" id="UP001152049">
    <property type="component" value="Unassembled WGS sequence"/>
</dbReference>
<dbReference type="OrthoDB" id="3469225at2759"/>
<evidence type="ECO:0000313" key="1">
    <source>
        <dbReference type="EMBL" id="KAJ4244730.1"/>
    </source>
</evidence>
<protein>
    <submittedName>
        <fullName evidence="1">Uncharacterized protein</fullName>
    </submittedName>
</protein>
<dbReference type="AlphaFoldDB" id="A0A9W8RLM0"/>
<keyword evidence="2" id="KW-1185">Reference proteome</keyword>